<proteinExistence type="predicted"/>
<dbReference type="Proteomes" id="UP001287356">
    <property type="component" value="Unassembled WGS sequence"/>
</dbReference>
<dbReference type="InterPro" id="IPR001810">
    <property type="entry name" value="F-box_dom"/>
</dbReference>
<keyword evidence="3" id="KW-1185">Reference proteome</keyword>
<dbReference type="PROSITE" id="PS50181">
    <property type="entry name" value="FBOX"/>
    <property type="match status" value="1"/>
</dbReference>
<evidence type="ECO:0000313" key="2">
    <source>
        <dbReference type="EMBL" id="KAK3369808.1"/>
    </source>
</evidence>
<evidence type="ECO:0000313" key="3">
    <source>
        <dbReference type="Proteomes" id="UP001287356"/>
    </source>
</evidence>
<feature type="domain" description="F-box" evidence="1">
    <location>
        <begin position="36"/>
        <end position="83"/>
    </location>
</feature>
<reference evidence="2" key="2">
    <citation type="submission" date="2023-06" db="EMBL/GenBank/DDBJ databases">
        <authorList>
            <consortium name="Lawrence Berkeley National Laboratory"/>
            <person name="Haridas S."/>
            <person name="Hensen N."/>
            <person name="Bonometti L."/>
            <person name="Westerberg I."/>
            <person name="Brannstrom I.O."/>
            <person name="Guillou S."/>
            <person name="Cros-Aarteil S."/>
            <person name="Calhoun S."/>
            <person name="Kuo A."/>
            <person name="Mondo S."/>
            <person name="Pangilinan J."/>
            <person name="Riley R."/>
            <person name="Labutti K."/>
            <person name="Andreopoulos B."/>
            <person name="Lipzen A."/>
            <person name="Chen C."/>
            <person name="Yanf M."/>
            <person name="Daum C."/>
            <person name="Ng V."/>
            <person name="Clum A."/>
            <person name="Steindorff A."/>
            <person name="Ohm R."/>
            <person name="Martin F."/>
            <person name="Silar P."/>
            <person name="Natvig D."/>
            <person name="Lalanne C."/>
            <person name="Gautier V."/>
            <person name="Ament-Velasquez S.L."/>
            <person name="Kruys A."/>
            <person name="Hutchinson M.I."/>
            <person name="Powell A.J."/>
            <person name="Barry K."/>
            <person name="Miller A.N."/>
            <person name="Grigoriev I.V."/>
            <person name="Debuchy R."/>
            <person name="Gladieux P."/>
            <person name="Thoren M.H."/>
            <person name="Johannesson H."/>
        </authorList>
    </citation>
    <scope>NUCLEOTIDE SEQUENCE</scope>
    <source>
        <strain evidence="2">CBS 958.72</strain>
    </source>
</reference>
<dbReference type="Gene3D" id="1.20.1280.50">
    <property type="match status" value="1"/>
</dbReference>
<dbReference type="InterPro" id="IPR036047">
    <property type="entry name" value="F-box-like_dom_sf"/>
</dbReference>
<comment type="caution">
    <text evidence="2">The sequence shown here is derived from an EMBL/GenBank/DDBJ whole genome shotgun (WGS) entry which is preliminary data.</text>
</comment>
<dbReference type="AlphaFoldDB" id="A0AAE0N4F8"/>
<organism evidence="2 3">
    <name type="scientific">Lasiosphaeria ovina</name>
    <dbReference type="NCBI Taxonomy" id="92902"/>
    <lineage>
        <taxon>Eukaryota</taxon>
        <taxon>Fungi</taxon>
        <taxon>Dikarya</taxon>
        <taxon>Ascomycota</taxon>
        <taxon>Pezizomycotina</taxon>
        <taxon>Sordariomycetes</taxon>
        <taxon>Sordariomycetidae</taxon>
        <taxon>Sordariales</taxon>
        <taxon>Lasiosphaeriaceae</taxon>
        <taxon>Lasiosphaeria</taxon>
    </lineage>
</organism>
<dbReference type="EMBL" id="JAULSN010000006">
    <property type="protein sequence ID" value="KAK3369808.1"/>
    <property type="molecule type" value="Genomic_DNA"/>
</dbReference>
<protein>
    <recommendedName>
        <fullName evidence="1">F-box domain-containing protein</fullName>
    </recommendedName>
</protein>
<dbReference type="Pfam" id="PF12937">
    <property type="entry name" value="F-box-like"/>
    <property type="match status" value="1"/>
</dbReference>
<name>A0AAE0N4F8_9PEZI</name>
<dbReference type="SUPFAM" id="SSF81383">
    <property type="entry name" value="F-box domain"/>
    <property type="match status" value="1"/>
</dbReference>
<sequence length="136" mass="15396">MAGGSVAALCDVEGWASVFSMGLLRQVHRRDTSLPVIAFADLPDEIINHLLYYVSADDALTNLQLVSRRCHQLACSPLLWRHHCRTSFAHWRESHHIQQKLAGPVAAVDWKGLFRSRKRNDERLAGIFEGILSTRH</sequence>
<gene>
    <name evidence="2" type="ORF">B0T24DRAFT_596510</name>
</gene>
<reference evidence="2" key="1">
    <citation type="journal article" date="2023" name="Mol. Phylogenet. Evol.">
        <title>Genome-scale phylogeny and comparative genomics of the fungal order Sordariales.</title>
        <authorList>
            <person name="Hensen N."/>
            <person name="Bonometti L."/>
            <person name="Westerberg I."/>
            <person name="Brannstrom I.O."/>
            <person name="Guillou S."/>
            <person name="Cros-Aarteil S."/>
            <person name="Calhoun S."/>
            <person name="Haridas S."/>
            <person name="Kuo A."/>
            <person name="Mondo S."/>
            <person name="Pangilinan J."/>
            <person name="Riley R."/>
            <person name="LaButti K."/>
            <person name="Andreopoulos B."/>
            <person name="Lipzen A."/>
            <person name="Chen C."/>
            <person name="Yan M."/>
            <person name="Daum C."/>
            <person name="Ng V."/>
            <person name="Clum A."/>
            <person name="Steindorff A."/>
            <person name="Ohm R.A."/>
            <person name="Martin F."/>
            <person name="Silar P."/>
            <person name="Natvig D.O."/>
            <person name="Lalanne C."/>
            <person name="Gautier V."/>
            <person name="Ament-Velasquez S.L."/>
            <person name="Kruys A."/>
            <person name="Hutchinson M.I."/>
            <person name="Powell A.J."/>
            <person name="Barry K."/>
            <person name="Miller A.N."/>
            <person name="Grigoriev I.V."/>
            <person name="Debuchy R."/>
            <person name="Gladieux P."/>
            <person name="Hiltunen Thoren M."/>
            <person name="Johannesson H."/>
        </authorList>
    </citation>
    <scope>NUCLEOTIDE SEQUENCE</scope>
    <source>
        <strain evidence="2">CBS 958.72</strain>
    </source>
</reference>
<accession>A0AAE0N4F8</accession>
<evidence type="ECO:0000259" key="1">
    <source>
        <dbReference type="PROSITE" id="PS50181"/>
    </source>
</evidence>